<protein>
    <recommendedName>
        <fullName evidence="3">RING-type E3 ubiquitin transferase</fullName>
        <ecNumber evidence="3">2.3.2.27</ecNumber>
    </recommendedName>
</protein>
<accession>A0A7J6GBZ8</accession>
<sequence length="1098" mass="122920">MATDMMISAAVIPVSELLSHIVLSLFDTAQLAKKVVFQKENFITFSTHLEKTATILKEISKQNLDHSESLKSALVILNRELKAAKQLIEDCRERHKLYLLLNCRKIVKCLDDSTKEISRALSLISLASLDVSLSINDRLSELCKSMLEAEYQAAVLEEEILGKIELGIQERNGNRSYANNLLFQIAEALGLSTEKSALKKEYEKFKREIENANVRKEQEESLQMEQIITLLENADATTSSEEKEKKYLERRNSLGNQHLLPLKGFYCSITHQVMVDPVETSSGQTFERSAIEKWLAEGNNFCPLTKVPLDAAALRPNKTLRQSIEEWRDRNNIITIVNIKPQLQSTQEEEVLEALSMLHKLCMDKELHRDWATLEDCISVLIGLLSAKNREIRREVLVILSILAKDSEDKREKITRVDGALQFIVRSLARQSEESKVALHLLLELSTSNVALDLIGNAQGCILLLVTMLSSEDNQVATEALQLLEILSLQNSNVKQMAKANYFKPLLQLLSSGPDDVRMRMAETLAEIELTDHSKLVIVKDGGLQPLIEMLAQGDLEAKKVAIKSLLQLSSLPQNGLQMIKEGAVGPLFEVLYSHGLQLPALREQAAATIKFLSISTARQESEGEQVSLLESEDDIFKFFSLISFTGPEIKGSILKTFHTLCQIPSGLDIRMKLRQLSAVQVLVPLCEAEHHSVRANAVKLFFCLTKDADDHSTFLEHVNQRCIETLLRIIETSSDVEEIGAAMGIIAYLPRNLEMNQWLLEAEALRIIYTCLNNVNRDASYKSQVIGNVVRALCRFTVSTNQEWQHRVAEAGLIQVLVRLLASENSITKQNAAIALKQLSESSKNLSKPIKKRGAFLCCFSSPEIGCPAHMGSCGIQSSFCILEANAVDPLVRMLGEPDLETSEAALDALLTLIDSQKPQNGSKFLHNANAITAIIKLLSYDSVRLQLKCLKGLEMIFQLDELKRTYGASVQMPLVDIAQKKASDTKEIKSLAAKLLSQLGVLVCRTTIHNNPFGSWTISQRTALWVVSPPRETNVSRSKTKEYQYCHESCSSIQTTRKDVVRPLPQSRIVPVHHISREKPDKDPASEVDCRSWRHH</sequence>
<dbReference type="Pfam" id="PF04564">
    <property type="entry name" value="U-box"/>
    <property type="match status" value="1"/>
</dbReference>
<dbReference type="GO" id="GO:0061630">
    <property type="term" value="F:ubiquitin protein ligase activity"/>
    <property type="evidence" value="ECO:0007669"/>
    <property type="project" value="UniProtKB-EC"/>
</dbReference>
<feature type="region of interest" description="Disordered" evidence="8">
    <location>
        <begin position="1075"/>
        <end position="1098"/>
    </location>
</feature>
<comment type="catalytic activity">
    <reaction evidence="1">
        <text>S-ubiquitinyl-[E2 ubiquitin-conjugating enzyme]-L-cysteine + [acceptor protein]-L-lysine = [E2 ubiquitin-conjugating enzyme]-L-cysteine + N(6)-ubiquitinyl-[acceptor protein]-L-lysine.</text>
        <dbReference type="EC" id="2.3.2.27"/>
    </reaction>
</comment>
<keyword evidence="4" id="KW-0808">Transferase</keyword>
<dbReference type="Gene3D" id="3.30.40.10">
    <property type="entry name" value="Zinc/RING finger domain, C3HC4 (zinc finger)"/>
    <property type="match status" value="1"/>
</dbReference>
<evidence type="ECO:0000313" key="11">
    <source>
        <dbReference type="Proteomes" id="UP000525078"/>
    </source>
</evidence>
<evidence type="ECO:0000256" key="5">
    <source>
        <dbReference type="ARBA" id="ARBA00022737"/>
    </source>
</evidence>
<comment type="pathway">
    <text evidence="2">Protein modification; protein ubiquitination.</text>
</comment>
<evidence type="ECO:0000256" key="7">
    <source>
        <dbReference type="SAM" id="Coils"/>
    </source>
</evidence>
<keyword evidence="5" id="KW-0677">Repeat</keyword>
<feature type="domain" description="U-box" evidence="9">
    <location>
        <begin position="260"/>
        <end position="334"/>
    </location>
</feature>
<evidence type="ECO:0000256" key="4">
    <source>
        <dbReference type="ARBA" id="ARBA00022679"/>
    </source>
</evidence>
<dbReference type="PANTHER" id="PTHR45958">
    <property type="entry name" value="RING-TYPE E3 UBIQUITIN TRANSFERASE"/>
    <property type="match status" value="1"/>
</dbReference>
<evidence type="ECO:0000256" key="6">
    <source>
        <dbReference type="PROSITE-ProRule" id="PRU00259"/>
    </source>
</evidence>
<gene>
    <name evidence="10" type="ORF">F8388_024635</name>
</gene>
<dbReference type="PANTHER" id="PTHR45958:SF8">
    <property type="entry name" value="U-BOX DOMAIN-CONTAINING PROTEIN 44-LIKE"/>
    <property type="match status" value="1"/>
</dbReference>
<feature type="coiled-coil region" evidence="7">
    <location>
        <begin position="67"/>
        <end position="94"/>
    </location>
</feature>
<evidence type="ECO:0000259" key="9">
    <source>
        <dbReference type="PROSITE" id="PS51698"/>
    </source>
</evidence>
<dbReference type="Proteomes" id="UP000525078">
    <property type="component" value="Unassembled WGS sequence"/>
</dbReference>
<dbReference type="UniPathway" id="UPA00143"/>
<organism evidence="10 11">
    <name type="scientific">Cannabis sativa</name>
    <name type="common">Hemp</name>
    <name type="synonym">Marijuana</name>
    <dbReference type="NCBI Taxonomy" id="3483"/>
    <lineage>
        <taxon>Eukaryota</taxon>
        <taxon>Viridiplantae</taxon>
        <taxon>Streptophyta</taxon>
        <taxon>Embryophyta</taxon>
        <taxon>Tracheophyta</taxon>
        <taxon>Spermatophyta</taxon>
        <taxon>Magnoliopsida</taxon>
        <taxon>eudicotyledons</taxon>
        <taxon>Gunneridae</taxon>
        <taxon>Pentapetalae</taxon>
        <taxon>rosids</taxon>
        <taxon>fabids</taxon>
        <taxon>Rosales</taxon>
        <taxon>Cannabaceae</taxon>
        <taxon>Cannabis</taxon>
    </lineage>
</organism>
<evidence type="ECO:0000256" key="8">
    <source>
        <dbReference type="SAM" id="MobiDB-lite"/>
    </source>
</evidence>
<dbReference type="CDD" id="cd16664">
    <property type="entry name" value="RING-Ubox_PUB"/>
    <property type="match status" value="1"/>
</dbReference>
<dbReference type="AlphaFoldDB" id="A0A7J6GBZ8"/>
<dbReference type="PROSITE" id="PS50176">
    <property type="entry name" value="ARM_REPEAT"/>
    <property type="match status" value="1"/>
</dbReference>
<dbReference type="InterPro" id="IPR013083">
    <property type="entry name" value="Znf_RING/FYVE/PHD"/>
</dbReference>
<dbReference type="SUPFAM" id="SSF57850">
    <property type="entry name" value="RING/U-box"/>
    <property type="match status" value="1"/>
</dbReference>
<dbReference type="InterPro" id="IPR036537">
    <property type="entry name" value="Adaptor_Cbl_N_dom_sf"/>
</dbReference>
<name>A0A7J6GBZ8_CANSA</name>
<dbReference type="InterPro" id="IPR011989">
    <property type="entry name" value="ARM-like"/>
</dbReference>
<dbReference type="PROSITE" id="PS51698">
    <property type="entry name" value="U_BOX"/>
    <property type="match status" value="1"/>
</dbReference>
<feature type="coiled-coil region" evidence="7">
    <location>
        <begin position="188"/>
        <end position="222"/>
    </location>
</feature>
<feature type="compositionally biased region" description="Basic and acidic residues" evidence="8">
    <location>
        <begin position="1077"/>
        <end position="1098"/>
    </location>
</feature>
<dbReference type="EMBL" id="JAATIP010000065">
    <property type="protein sequence ID" value="KAF4380342.1"/>
    <property type="molecule type" value="Genomic_DNA"/>
</dbReference>
<keyword evidence="7" id="KW-0175">Coiled coil</keyword>
<dbReference type="GO" id="GO:0016567">
    <property type="term" value="P:protein ubiquitination"/>
    <property type="evidence" value="ECO:0007669"/>
    <property type="project" value="UniProtKB-UniPathway"/>
</dbReference>
<evidence type="ECO:0000256" key="3">
    <source>
        <dbReference type="ARBA" id="ARBA00012483"/>
    </source>
</evidence>
<feature type="repeat" description="ARM" evidence="6">
    <location>
        <begin position="813"/>
        <end position="855"/>
    </location>
</feature>
<dbReference type="Gene3D" id="1.20.930.20">
    <property type="entry name" value="Adaptor protein Cbl, N-terminal domain"/>
    <property type="match status" value="1"/>
</dbReference>
<evidence type="ECO:0000313" key="10">
    <source>
        <dbReference type="EMBL" id="KAF4380342.1"/>
    </source>
</evidence>
<dbReference type="GO" id="GO:0007166">
    <property type="term" value="P:cell surface receptor signaling pathway"/>
    <property type="evidence" value="ECO:0007669"/>
    <property type="project" value="InterPro"/>
</dbReference>
<dbReference type="Gene3D" id="1.25.10.10">
    <property type="entry name" value="Leucine-rich Repeat Variant"/>
    <property type="match status" value="3"/>
</dbReference>
<comment type="caution">
    <text evidence="10">The sequence shown here is derived from an EMBL/GenBank/DDBJ whole genome shotgun (WGS) entry which is preliminary data.</text>
</comment>
<dbReference type="InterPro" id="IPR059179">
    <property type="entry name" value="MLKL-like_MCAfunc"/>
</dbReference>
<dbReference type="CDD" id="cd21037">
    <property type="entry name" value="MLKL_NTD"/>
    <property type="match status" value="1"/>
</dbReference>
<dbReference type="InterPro" id="IPR045210">
    <property type="entry name" value="RING-Ubox_PUB"/>
</dbReference>
<dbReference type="SUPFAM" id="SSF48371">
    <property type="entry name" value="ARM repeat"/>
    <property type="match status" value="1"/>
</dbReference>
<evidence type="ECO:0000256" key="2">
    <source>
        <dbReference type="ARBA" id="ARBA00004906"/>
    </source>
</evidence>
<dbReference type="EC" id="2.3.2.27" evidence="3"/>
<dbReference type="InterPro" id="IPR052608">
    <property type="entry name" value="U-box_domain_protein"/>
</dbReference>
<dbReference type="InterPro" id="IPR000225">
    <property type="entry name" value="Armadillo"/>
</dbReference>
<reference evidence="10 11" key="1">
    <citation type="journal article" date="2020" name="bioRxiv">
        <title>Sequence and annotation of 42 cannabis genomes reveals extensive copy number variation in cannabinoid synthesis and pathogen resistance genes.</title>
        <authorList>
            <person name="Mckernan K.J."/>
            <person name="Helbert Y."/>
            <person name="Kane L.T."/>
            <person name="Ebling H."/>
            <person name="Zhang L."/>
            <person name="Liu B."/>
            <person name="Eaton Z."/>
            <person name="Mclaughlin S."/>
            <person name="Kingan S."/>
            <person name="Baybayan P."/>
            <person name="Concepcion G."/>
            <person name="Jordan M."/>
            <person name="Riva A."/>
            <person name="Barbazuk W."/>
            <person name="Harkins T."/>
        </authorList>
    </citation>
    <scope>NUCLEOTIDE SEQUENCE [LARGE SCALE GENOMIC DNA]</scope>
    <source>
        <strain evidence="11">cv. Jamaican Lion 4</strain>
        <tissue evidence="10">Leaf</tissue>
    </source>
</reference>
<dbReference type="InterPro" id="IPR016024">
    <property type="entry name" value="ARM-type_fold"/>
</dbReference>
<proteinExistence type="predicted"/>
<dbReference type="SMART" id="SM00504">
    <property type="entry name" value="Ubox"/>
    <property type="match status" value="1"/>
</dbReference>
<dbReference type="SMART" id="SM00185">
    <property type="entry name" value="ARM"/>
    <property type="match status" value="6"/>
</dbReference>
<dbReference type="InterPro" id="IPR003613">
    <property type="entry name" value="Ubox_domain"/>
</dbReference>
<evidence type="ECO:0000256" key="1">
    <source>
        <dbReference type="ARBA" id="ARBA00000900"/>
    </source>
</evidence>